<dbReference type="InterPro" id="IPR037407">
    <property type="entry name" value="MLP_fam"/>
</dbReference>
<reference evidence="2 3" key="1">
    <citation type="submission" date="2021-03" db="EMBL/GenBank/DDBJ databases">
        <title>Sequencing the genomes of 1000 actinobacteria strains.</title>
        <authorList>
            <person name="Klenk H.-P."/>
        </authorList>
    </citation>
    <scope>NUCLEOTIDE SEQUENCE [LARGE SCALE GENOMIC DNA]</scope>
    <source>
        <strain evidence="2 3">DSM 45510</strain>
    </source>
</reference>
<proteinExistence type="predicted"/>
<dbReference type="InterPro" id="IPR005153">
    <property type="entry name" value="MbtH-like_dom"/>
</dbReference>
<dbReference type="RefSeq" id="WP_209667247.1">
    <property type="nucleotide sequence ID" value="NZ_JAGGMS010000001.1"/>
</dbReference>
<dbReference type="SMART" id="SM00923">
    <property type="entry name" value="MbtH"/>
    <property type="match status" value="1"/>
</dbReference>
<dbReference type="Gene3D" id="3.90.820.10">
    <property type="entry name" value="Structural Genomics, Unknown Function 30-nov-00 1gh9 Mol_id"/>
    <property type="match status" value="1"/>
</dbReference>
<name>A0ABS4PZB6_9PSEU</name>
<evidence type="ECO:0000259" key="1">
    <source>
        <dbReference type="SMART" id="SM00923"/>
    </source>
</evidence>
<accession>A0ABS4PZB6</accession>
<keyword evidence="3" id="KW-1185">Reference proteome</keyword>
<comment type="caution">
    <text evidence="2">The sequence shown here is derived from an EMBL/GenBank/DDBJ whole genome shotgun (WGS) entry which is preliminary data.</text>
</comment>
<dbReference type="SUPFAM" id="SSF160582">
    <property type="entry name" value="MbtH-like"/>
    <property type="match status" value="1"/>
</dbReference>
<dbReference type="Proteomes" id="UP000741013">
    <property type="component" value="Unassembled WGS sequence"/>
</dbReference>
<dbReference type="InterPro" id="IPR038020">
    <property type="entry name" value="MbtH-like_sf"/>
</dbReference>
<dbReference type="EMBL" id="JAGGMS010000001">
    <property type="protein sequence ID" value="MBP2184194.1"/>
    <property type="molecule type" value="Genomic_DNA"/>
</dbReference>
<sequence>MTHPGDNGPRYRVVVNSEEQYSLWPVRRELPAGWRAEGTEGSREECLARIGEVWQDLRPLSVRTAGASR</sequence>
<protein>
    <submittedName>
        <fullName evidence="2">MbtH protein</fullName>
    </submittedName>
</protein>
<feature type="domain" description="MbtH-like" evidence="1">
    <location>
        <begin position="3"/>
        <end position="52"/>
    </location>
</feature>
<gene>
    <name evidence="2" type="ORF">JOM49_005720</name>
</gene>
<dbReference type="Pfam" id="PF03621">
    <property type="entry name" value="MbtH"/>
    <property type="match status" value="1"/>
</dbReference>
<dbReference type="PANTHER" id="PTHR38444">
    <property type="entry name" value="ENTEROBACTIN BIOSYNTHESIS PROTEIN YBDZ"/>
    <property type="match status" value="1"/>
</dbReference>
<evidence type="ECO:0000313" key="3">
    <source>
        <dbReference type="Proteomes" id="UP000741013"/>
    </source>
</evidence>
<evidence type="ECO:0000313" key="2">
    <source>
        <dbReference type="EMBL" id="MBP2184194.1"/>
    </source>
</evidence>
<dbReference type="PANTHER" id="PTHR38444:SF1">
    <property type="entry name" value="ENTEROBACTIN BIOSYNTHESIS PROTEIN YBDZ"/>
    <property type="match status" value="1"/>
</dbReference>
<organism evidence="2 3">
    <name type="scientific">Amycolatopsis magusensis</name>
    <dbReference type="NCBI Taxonomy" id="882444"/>
    <lineage>
        <taxon>Bacteria</taxon>
        <taxon>Bacillati</taxon>
        <taxon>Actinomycetota</taxon>
        <taxon>Actinomycetes</taxon>
        <taxon>Pseudonocardiales</taxon>
        <taxon>Pseudonocardiaceae</taxon>
        <taxon>Amycolatopsis</taxon>
    </lineage>
</organism>